<evidence type="ECO:0000256" key="1">
    <source>
        <dbReference type="ARBA" id="ARBA00009728"/>
    </source>
</evidence>
<dbReference type="Gene3D" id="2.130.10.10">
    <property type="entry name" value="YVTN repeat-like/Quinoprotein amine dehydrogenase"/>
    <property type="match status" value="1"/>
</dbReference>
<dbReference type="InterPro" id="IPR042626">
    <property type="entry name" value="THOC6"/>
</dbReference>
<dbReference type="SUPFAM" id="SSF50978">
    <property type="entry name" value="WD40 repeat-like"/>
    <property type="match status" value="1"/>
</dbReference>
<dbReference type="Proteomes" id="UP001378592">
    <property type="component" value="Unassembled WGS sequence"/>
</dbReference>
<dbReference type="InterPro" id="IPR001680">
    <property type="entry name" value="WD40_rpt"/>
</dbReference>
<dbReference type="InterPro" id="IPR015943">
    <property type="entry name" value="WD40/YVTN_repeat-like_dom_sf"/>
</dbReference>
<protein>
    <recommendedName>
        <fullName evidence="7">THO complex subunit 6</fullName>
    </recommendedName>
</protein>
<organism evidence="5 6">
    <name type="scientific">Gryllus longicercus</name>
    <dbReference type="NCBI Taxonomy" id="2509291"/>
    <lineage>
        <taxon>Eukaryota</taxon>
        <taxon>Metazoa</taxon>
        <taxon>Ecdysozoa</taxon>
        <taxon>Arthropoda</taxon>
        <taxon>Hexapoda</taxon>
        <taxon>Insecta</taxon>
        <taxon>Pterygota</taxon>
        <taxon>Neoptera</taxon>
        <taxon>Polyneoptera</taxon>
        <taxon>Orthoptera</taxon>
        <taxon>Ensifera</taxon>
        <taxon>Gryllidea</taxon>
        <taxon>Grylloidea</taxon>
        <taxon>Gryllidae</taxon>
        <taxon>Gryllinae</taxon>
        <taxon>Gryllus</taxon>
    </lineage>
</organism>
<dbReference type="PROSITE" id="PS50082">
    <property type="entry name" value="WD_REPEATS_2"/>
    <property type="match status" value="1"/>
</dbReference>
<accession>A0AAN9VPK5</accession>
<dbReference type="GO" id="GO:0006406">
    <property type="term" value="P:mRNA export from nucleus"/>
    <property type="evidence" value="ECO:0007669"/>
    <property type="project" value="TreeGrafter"/>
</dbReference>
<dbReference type="EMBL" id="JAZDUA010000106">
    <property type="protein sequence ID" value="KAK7867893.1"/>
    <property type="molecule type" value="Genomic_DNA"/>
</dbReference>
<dbReference type="Pfam" id="PF00400">
    <property type="entry name" value="WD40"/>
    <property type="match status" value="1"/>
</dbReference>
<name>A0AAN9VPK5_9ORTH</name>
<reference evidence="5 6" key="1">
    <citation type="submission" date="2024-03" db="EMBL/GenBank/DDBJ databases">
        <title>The genome assembly and annotation of the cricket Gryllus longicercus Weissman &amp; Gray.</title>
        <authorList>
            <person name="Szrajer S."/>
            <person name="Gray D."/>
            <person name="Ylla G."/>
        </authorList>
    </citation>
    <scope>NUCLEOTIDE SEQUENCE [LARGE SCALE GENOMIC DNA]</scope>
    <source>
        <strain evidence="5">DAG 2021-001</strain>
        <tissue evidence="5">Whole body minus gut</tissue>
    </source>
</reference>
<evidence type="ECO:0000313" key="6">
    <source>
        <dbReference type="Proteomes" id="UP001378592"/>
    </source>
</evidence>
<keyword evidence="2 4" id="KW-0853">WD repeat</keyword>
<evidence type="ECO:0008006" key="7">
    <source>
        <dbReference type="Google" id="ProtNLM"/>
    </source>
</evidence>
<gene>
    <name evidence="5" type="ORF">R5R35_002818</name>
</gene>
<dbReference type="GO" id="GO:0000346">
    <property type="term" value="C:transcription export complex"/>
    <property type="evidence" value="ECO:0007669"/>
    <property type="project" value="TreeGrafter"/>
</dbReference>
<dbReference type="AlphaFoldDB" id="A0AAN9VPK5"/>
<feature type="repeat" description="WD" evidence="4">
    <location>
        <begin position="152"/>
        <end position="191"/>
    </location>
</feature>
<proteinExistence type="inferred from homology"/>
<evidence type="ECO:0000256" key="4">
    <source>
        <dbReference type="PROSITE-ProRule" id="PRU00221"/>
    </source>
</evidence>
<comment type="caution">
    <text evidence="5">The sequence shown here is derived from an EMBL/GenBank/DDBJ whole genome shotgun (WGS) entry which is preliminary data.</text>
</comment>
<dbReference type="InterPro" id="IPR019775">
    <property type="entry name" value="WD40_repeat_CS"/>
</dbReference>
<keyword evidence="6" id="KW-1185">Reference proteome</keyword>
<comment type="similarity">
    <text evidence="1">Belongs to the WD repeat THOC6 family.</text>
</comment>
<dbReference type="PANTHER" id="PTHR44411:SF1">
    <property type="entry name" value="THO COMPLEX SUBUNIT 6 HOMOLOG"/>
    <property type="match status" value="1"/>
</dbReference>
<evidence type="ECO:0000256" key="2">
    <source>
        <dbReference type="ARBA" id="ARBA00022574"/>
    </source>
</evidence>
<dbReference type="GO" id="GO:0000347">
    <property type="term" value="C:THO complex"/>
    <property type="evidence" value="ECO:0007669"/>
    <property type="project" value="TreeGrafter"/>
</dbReference>
<evidence type="ECO:0000313" key="5">
    <source>
        <dbReference type="EMBL" id="KAK7867893.1"/>
    </source>
</evidence>
<dbReference type="PROSITE" id="PS50294">
    <property type="entry name" value="WD_REPEATS_REGION"/>
    <property type="match status" value="1"/>
</dbReference>
<dbReference type="PANTHER" id="PTHR44411">
    <property type="entry name" value="THO COMPLEX SUBUNIT 6 HOMOLOG"/>
    <property type="match status" value="1"/>
</dbReference>
<evidence type="ECO:0000256" key="3">
    <source>
        <dbReference type="ARBA" id="ARBA00022737"/>
    </source>
</evidence>
<dbReference type="SMART" id="SM00320">
    <property type="entry name" value="WD40"/>
    <property type="match status" value="3"/>
</dbReference>
<dbReference type="InterPro" id="IPR036322">
    <property type="entry name" value="WD40_repeat_dom_sf"/>
</dbReference>
<keyword evidence="3" id="KW-0677">Repeat</keyword>
<sequence>MVDRLLYNTVLSQTFSPCGNFLLAGNTYGDIAVYDLQKILSPGEAFTPPLRKAEYHFTVNKDVQICSMVTTEKFLVTGTVGEIQGWDWKTITSSKNPKLCWSIQIPSSKDTLEKTDVNSMFYHEQQDVLYAGCGDNKIYVFSLDGGRFIRKFEGHEDYIHCISHWGNQLASASEDGSVKLWDLNHKICSHTIQPHMNSKVARPDYGKWVGAVALNDDWMLCGGGPKLSLWHLRSLDVTTSFPLEDTGVHIALFYDDRIMTGGSCPYFYHLSYTGDVLAQIPSSSTSVYSAVYQESPLKVLCIAGSSSKIDLCTNFSYRDQILSFARV</sequence>
<dbReference type="PROSITE" id="PS00678">
    <property type="entry name" value="WD_REPEATS_1"/>
    <property type="match status" value="1"/>
</dbReference>